<reference evidence="1 2" key="1">
    <citation type="submission" date="2017-11" db="EMBL/GenBank/DDBJ databases">
        <title>De-novo sequencing of pomegranate (Punica granatum L.) genome.</title>
        <authorList>
            <person name="Akparov Z."/>
            <person name="Amiraslanov A."/>
            <person name="Hajiyeva S."/>
            <person name="Abbasov M."/>
            <person name="Kaur K."/>
            <person name="Hamwieh A."/>
            <person name="Solovyev V."/>
            <person name="Salamov A."/>
            <person name="Braich B."/>
            <person name="Kosarev P."/>
            <person name="Mahmoud A."/>
            <person name="Hajiyev E."/>
            <person name="Babayeva S."/>
            <person name="Izzatullayeva V."/>
            <person name="Mammadov A."/>
            <person name="Mammadov A."/>
            <person name="Sharifova S."/>
            <person name="Ojaghi J."/>
            <person name="Eynullazada K."/>
            <person name="Bayramov B."/>
            <person name="Abdulazimova A."/>
            <person name="Shahmuradov I."/>
        </authorList>
    </citation>
    <scope>NUCLEOTIDE SEQUENCE [LARGE SCALE GENOMIC DNA]</scope>
    <source>
        <strain evidence="2">cv. AG2017</strain>
        <tissue evidence="1">Leaf</tissue>
    </source>
</reference>
<keyword evidence="2" id="KW-1185">Reference proteome</keyword>
<gene>
    <name evidence="1" type="ORF">CRG98_010638</name>
</gene>
<evidence type="ECO:0000313" key="2">
    <source>
        <dbReference type="Proteomes" id="UP000233551"/>
    </source>
</evidence>
<organism evidence="1 2">
    <name type="scientific">Punica granatum</name>
    <name type="common">Pomegranate</name>
    <dbReference type="NCBI Taxonomy" id="22663"/>
    <lineage>
        <taxon>Eukaryota</taxon>
        <taxon>Viridiplantae</taxon>
        <taxon>Streptophyta</taxon>
        <taxon>Embryophyta</taxon>
        <taxon>Tracheophyta</taxon>
        <taxon>Spermatophyta</taxon>
        <taxon>Magnoliopsida</taxon>
        <taxon>eudicotyledons</taxon>
        <taxon>Gunneridae</taxon>
        <taxon>Pentapetalae</taxon>
        <taxon>rosids</taxon>
        <taxon>malvids</taxon>
        <taxon>Myrtales</taxon>
        <taxon>Lythraceae</taxon>
        <taxon>Punica</taxon>
    </lineage>
</organism>
<dbReference type="EMBL" id="PGOL01000531">
    <property type="protein sequence ID" value="PKI68958.1"/>
    <property type="molecule type" value="Genomic_DNA"/>
</dbReference>
<dbReference type="AlphaFoldDB" id="A0A2I0KKD0"/>
<protein>
    <submittedName>
        <fullName evidence="1">Uncharacterized protein</fullName>
    </submittedName>
</protein>
<evidence type="ECO:0000313" key="1">
    <source>
        <dbReference type="EMBL" id="PKI68958.1"/>
    </source>
</evidence>
<name>A0A2I0KKD0_PUNGR</name>
<comment type="caution">
    <text evidence="1">The sequence shown here is derived from an EMBL/GenBank/DDBJ whole genome shotgun (WGS) entry which is preliminary data.</text>
</comment>
<sequence length="208" mass="22579">MEQVPDRLSRLLLASQVSPNLEKGPCQTESNAGSAFDGKLTSELHATRSLPLLGSKKSFRLGPSLGTFGTFHERLDLSLRSPRKPILHRAVVEASVPTPFSPGCRCCCLTGAHCPSRLAESCDSQGQFPDSFPCASRLGNISLRLREAGILDWETTYFEVGEALVVRRGHGNSRPRLPKGWPRVPLSLTDARGALSPQSSLLPTPYCL</sequence>
<proteinExistence type="predicted"/>
<dbReference type="Proteomes" id="UP000233551">
    <property type="component" value="Unassembled WGS sequence"/>
</dbReference>
<accession>A0A2I0KKD0</accession>